<dbReference type="EMBL" id="FOTB01000004">
    <property type="protein sequence ID" value="SFK82576.1"/>
    <property type="molecule type" value="Genomic_DNA"/>
</dbReference>
<evidence type="ECO:0000313" key="1">
    <source>
        <dbReference type="EMBL" id="AKG73310.1"/>
    </source>
</evidence>
<protein>
    <recommendedName>
        <fullName evidence="5">DUF1871 domain-containing protein</fullName>
    </recommendedName>
</protein>
<sequence>MSPEGNVELYRLLKNWNPLDLELAGRDAFDFDAEIYDSMDVLFKYEGNMEKAGFGIQDIFHFSFEETIPMDRIRPIVMEAFKIIELYKEP</sequence>
<reference evidence="3" key="2">
    <citation type="submission" date="2015-04" db="EMBL/GenBank/DDBJ databases">
        <title>Complete genome sequence of Salinicoccus halodurans strain H3B36, isolated from the Qaidam basin of China.</title>
        <authorList>
            <person name="Ma Y."/>
            <person name="Jiang K."/>
            <person name="Xue Y."/>
        </authorList>
    </citation>
    <scope>NUCLEOTIDE SEQUENCE [LARGE SCALE GENOMIC DNA]</scope>
    <source>
        <strain evidence="3">H3B36</strain>
    </source>
</reference>
<dbReference type="Gene3D" id="1.10.340.20">
    <property type="entry name" value="Apc36109-like domain"/>
    <property type="match status" value="1"/>
</dbReference>
<dbReference type="EMBL" id="CP011366">
    <property type="protein sequence ID" value="AKG73310.1"/>
    <property type="molecule type" value="Genomic_DNA"/>
</dbReference>
<evidence type="ECO:0000313" key="4">
    <source>
        <dbReference type="Proteomes" id="UP000183090"/>
    </source>
</evidence>
<dbReference type="SUPFAM" id="SSF116922">
    <property type="entry name" value="YugE-like"/>
    <property type="match status" value="1"/>
</dbReference>
<keyword evidence="3" id="KW-1185">Reference proteome</keyword>
<evidence type="ECO:0008006" key="5">
    <source>
        <dbReference type="Google" id="ProtNLM"/>
    </source>
</evidence>
<dbReference type="Proteomes" id="UP000034029">
    <property type="component" value="Chromosome"/>
</dbReference>
<dbReference type="KEGG" id="shv:AAT16_03195"/>
<reference evidence="2 4" key="3">
    <citation type="submission" date="2016-10" db="EMBL/GenBank/DDBJ databases">
        <authorList>
            <person name="Varghese N."/>
            <person name="Submissions S."/>
        </authorList>
    </citation>
    <scope>NUCLEOTIDE SEQUENCE [LARGE SCALE GENOMIC DNA]</scope>
    <source>
        <strain evidence="2 4">CGMCC 1.6501</strain>
    </source>
</reference>
<organism evidence="2 4">
    <name type="scientific">Salinicoccus halodurans</name>
    <dbReference type="NCBI Taxonomy" id="407035"/>
    <lineage>
        <taxon>Bacteria</taxon>
        <taxon>Bacillati</taxon>
        <taxon>Bacillota</taxon>
        <taxon>Bacilli</taxon>
        <taxon>Bacillales</taxon>
        <taxon>Staphylococcaceae</taxon>
        <taxon>Salinicoccus</taxon>
    </lineage>
</organism>
<dbReference type="InterPro" id="IPR015053">
    <property type="entry name" value="DUF1871"/>
</dbReference>
<proteinExistence type="predicted"/>
<evidence type="ECO:0000313" key="2">
    <source>
        <dbReference type="EMBL" id="SFK82576.1"/>
    </source>
</evidence>
<dbReference type="InterPro" id="IPR023162">
    <property type="entry name" value="Apc36109-like_dom_sf"/>
</dbReference>
<evidence type="ECO:0000313" key="3">
    <source>
        <dbReference type="Proteomes" id="UP000034029"/>
    </source>
</evidence>
<dbReference type="Proteomes" id="UP000183090">
    <property type="component" value="Unassembled WGS sequence"/>
</dbReference>
<accession>A0A0F7D3Y8</accession>
<name>A0A0F7D3Y8_9STAP</name>
<reference evidence="1 3" key="1">
    <citation type="journal article" date="2015" name="Int. J. Syst. Evol. Microbiol.">
        <title>Complete genome sequence of Salinicoccus halodurans H3B36, isolated from the Qaidam Basin in China.</title>
        <authorList>
            <person name="Jiang K."/>
            <person name="Xue Y."/>
            <person name="Ma Y."/>
        </authorList>
    </citation>
    <scope>NUCLEOTIDE SEQUENCE [LARGE SCALE GENOMIC DNA]</scope>
    <source>
        <strain evidence="1 3">H3B36</strain>
    </source>
</reference>
<gene>
    <name evidence="1" type="ORF">AAT16_03195</name>
    <name evidence="2" type="ORF">SAMN05216235_1883</name>
</gene>
<dbReference type="Pfam" id="PF08958">
    <property type="entry name" value="DUF1871"/>
    <property type="match status" value="1"/>
</dbReference>
<dbReference type="AlphaFoldDB" id="A0A0F7D3Y8"/>